<dbReference type="AlphaFoldDB" id="A0A1Y2B7C1"/>
<accession>A0A1Y2B7C1</accession>
<reference evidence="1 2" key="1">
    <citation type="submission" date="2016-07" db="EMBL/GenBank/DDBJ databases">
        <title>Pervasive Adenine N6-methylation of Active Genes in Fungi.</title>
        <authorList>
            <consortium name="DOE Joint Genome Institute"/>
            <person name="Mondo S.J."/>
            <person name="Dannebaum R.O."/>
            <person name="Kuo R.C."/>
            <person name="Labutti K."/>
            <person name="Haridas S."/>
            <person name="Kuo A."/>
            <person name="Salamov A."/>
            <person name="Ahrendt S.R."/>
            <person name="Lipzen A."/>
            <person name="Sullivan W."/>
            <person name="Andreopoulos W.B."/>
            <person name="Clum A."/>
            <person name="Lindquist E."/>
            <person name="Daum C."/>
            <person name="Ramamoorthy G.K."/>
            <person name="Gryganskyi A."/>
            <person name="Culley D."/>
            <person name="Magnuson J.K."/>
            <person name="James T.Y."/>
            <person name="O'Malley M.A."/>
            <person name="Stajich J.E."/>
            <person name="Spatafora J.W."/>
            <person name="Visel A."/>
            <person name="Grigoriev I.V."/>
        </authorList>
    </citation>
    <scope>NUCLEOTIDE SEQUENCE [LARGE SCALE GENOMIC DNA]</scope>
    <source>
        <strain evidence="1 2">JEL800</strain>
    </source>
</reference>
<dbReference type="EMBL" id="MCGO01000082">
    <property type="protein sequence ID" value="ORY30440.1"/>
    <property type="molecule type" value="Genomic_DNA"/>
</dbReference>
<keyword evidence="2" id="KW-1185">Reference proteome</keyword>
<name>A0A1Y2B7C1_9FUNG</name>
<dbReference type="Proteomes" id="UP000193642">
    <property type="component" value="Unassembled WGS sequence"/>
</dbReference>
<gene>
    <name evidence="1" type="ORF">BCR33DRAFT_565660</name>
</gene>
<comment type="caution">
    <text evidence="1">The sequence shown here is derived from an EMBL/GenBank/DDBJ whole genome shotgun (WGS) entry which is preliminary data.</text>
</comment>
<protein>
    <submittedName>
        <fullName evidence="1">Uncharacterized protein</fullName>
    </submittedName>
</protein>
<organism evidence="1 2">
    <name type="scientific">Rhizoclosmatium globosum</name>
    <dbReference type="NCBI Taxonomy" id="329046"/>
    <lineage>
        <taxon>Eukaryota</taxon>
        <taxon>Fungi</taxon>
        <taxon>Fungi incertae sedis</taxon>
        <taxon>Chytridiomycota</taxon>
        <taxon>Chytridiomycota incertae sedis</taxon>
        <taxon>Chytridiomycetes</taxon>
        <taxon>Chytridiales</taxon>
        <taxon>Chytriomycetaceae</taxon>
        <taxon>Rhizoclosmatium</taxon>
    </lineage>
</organism>
<proteinExistence type="predicted"/>
<sequence length="155" mass="17387">MLLKLKPSASTSKLKLSDGFISGTPGLGPRLLLFLGCCCLVSNGKWEAAAVHRLPGSHVRSICQIPKRYLRLDHPPTPFTLLSKSETLMTANKQTSPYLQKQAPSSTKQQRVTEIHSPSRYRRRIRYPSTEYSAITVRAIQRLPIRTQICPSRCV</sequence>
<evidence type="ECO:0000313" key="1">
    <source>
        <dbReference type="EMBL" id="ORY30440.1"/>
    </source>
</evidence>
<evidence type="ECO:0000313" key="2">
    <source>
        <dbReference type="Proteomes" id="UP000193642"/>
    </source>
</evidence>